<evidence type="ECO:0000256" key="2">
    <source>
        <dbReference type="ARBA" id="ARBA00022827"/>
    </source>
</evidence>
<organism evidence="7 8">
    <name type="scientific">Paenibacillus athensensis</name>
    <dbReference type="NCBI Taxonomy" id="1967502"/>
    <lineage>
        <taxon>Bacteria</taxon>
        <taxon>Bacillati</taxon>
        <taxon>Bacillota</taxon>
        <taxon>Bacilli</taxon>
        <taxon>Bacillales</taxon>
        <taxon>Paenibacillaceae</taxon>
        <taxon>Paenibacillus</taxon>
    </lineage>
</organism>
<keyword evidence="4 5" id="KW-0503">Monooxygenase</keyword>
<dbReference type="GO" id="GO:0046677">
    <property type="term" value="P:response to antibiotic"/>
    <property type="evidence" value="ECO:0007669"/>
    <property type="project" value="InterPro"/>
</dbReference>
<dbReference type="PANTHER" id="PTHR46972:SF1">
    <property type="entry name" value="FAD DEPENDENT OXIDOREDUCTASE DOMAIN-CONTAINING PROTEIN"/>
    <property type="match status" value="1"/>
</dbReference>
<comment type="caution">
    <text evidence="7">The sequence shown here is derived from an EMBL/GenBank/DDBJ whole genome shotgun (WGS) entry which is preliminary data.</text>
</comment>
<evidence type="ECO:0000256" key="1">
    <source>
        <dbReference type="ARBA" id="ARBA00022630"/>
    </source>
</evidence>
<protein>
    <recommendedName>
        <fullName evidence="5">Flavin-dependent monooxygenase</fullName>
    </recommendedName>
    <alternativeName>
        <fullName evidence="5">TetX monooxygenase</fullName>
        <shortName evidence="5">TetX</shortName>
        <ecNumber evidence="5">1.14.13.-</ecNumber>
    </alternativeName>
</protein>
<gene>
    <name evidence="7" type="ORF">B5M42_24695</name>
</gene>
<dbReference type="RefSeq" id="WP_134757803.1">
    <property type="nucleotide sequence ID" value="NZ_MYFO02000001.1"/>
</dbReference>
<comment type="catalytic activity">
    <reaction evidence="5">
        <text>a tetracycline + NADPH + O2 + H(+) = an 11a-hydroxytetracycline + NADP(+) + H2O</text>
        <dbReference type="Rhea" id="RHEA:61444"/>
        <dbReference type="ChEBI" id="CHEBI:15377"/>
        <dbReference type="ChEBI" id="CHEBI:15378"/>
        <dbReference type="ChEBI" id="CHEBI:15379"/>
        <dbReference type="ChEBI" id="CHEBI:57783"/>
        <dbReference type="ChEBI" id="CHEBI:58349"/>
        <dbReference type="ChEBI" id="CHEBI:144644"/>
        <dbReference type="ChEBI" id="CHEBI:144645"/>
    </reaction>
</comment>
<dbReference type="GO" id="GO:0071949">
    <property type="term" value="F:FAD binding"/>
    <property type="evidence" value="ECO:0007669"/>
    <property type="project" value="InterPro"/>
</dbReference>
<dbReference type="PRINTS" id="PR00420">
    <property type="entry name" value="RNGMNOXGNASE"/>
</dbReference>
<dbReference type="EC" id="1.14.13.-" evidence="5"/>
<comment type="similarity">
    <text evidence="5">Belongs to the aromatic-ring hydroxylase family. TetX subfamily.</text>
</comment>
<comment type="domain">
    <text evidence="5">Consists of an N-terminal FAD-binding domain with a Rossman fold and a C-terminal substrate-binding domain.</text>
</comment>
<evidence type="ECO:0000256" key="4">
    <source>
        <dbReference type="ARBA" id="ARBA00023033"/>
    </source>
</evidence>
<feature type="binding site" evidence="5">
    <location>
        <position position="305"/>
    </location>
    <ligand>
        <name>FAD</name>
        <dbReference type="ChEBI" id="CHEBI:57692"/>
    </ligand>
</feature>
<evidence type="ECO:0000313" key="7">
    <source>
        <dbReference type="EMBL" id="TFE82671.1"/>
    </source>
</evidence>
<feature type="domain" description="FAD-binding" evidence="6">
    <location>
        <begin position="10"/>
        <end position="173"/>
    </location>
</feature>
<feature type="binding site" evidence="5">
    <location>
        <position position="52"/>
    </location>
    <ligand>
        <name>FAD</name>
        <dbReference type="ChEBI" id="CHEBI:57692"/>
    </ligand>
</feature>
<dbReference type="InterPro" id="IPR043683">
    <property type="entry name" value="TetX_monooxygenase"/>
</dbReference>
<keyword evidence="1 5" id="KW-0285">Flavoprotein</keyword>
<dbReference type="EMBL" id="MYFO01000074">
    <property type="protein sequence ID" value="TFE82671.1"/>
    <property type="molecule type" value="Genomic_DNA"/>
</dbReference>
<evidence type="ECO:0000256" key="3">
    <source>
        <dbReference type="ARBA" id="ARBA00023002"/>
    </source>
</evidence>
<keyword evidence="5" id="KW-0521">NADP</keyword>
<keyword evidence="5" id="KW-0547">Nucleotide-binding</keyword>
<dbReference type="AlphaFoldDB" id="A0A4Y8PPI4"/>
<comment type="function">
    <text evidence="5">An FAD-requiring monooxygenase active on some tetracycline antibiotic derivatives, which leads to their inactivation. Hydroxylates carbon 11a of tetracycline and some analogs.</text>
</comment>
<dbReference type="InterPro" id="IPR036188">
    <property type="entry name" value="FAD/NAD-bd_sf"/>
</dbReference>
<feature type="domain" description="FAD-binding" evidence="6">
    <location>
        <begin position="299"/>
        <end position="334"/>
    </location>
</feature>
<keyword evidence="3 5" id="KW-0560">Oxidoreductase</keyword>
<comment type="subcellular location">
    <subcellularLocation>
        <location evidence="5">Cytoplasm</location>
    </subcellularLocation>
</comment>
<dbReference type="PANTHER" id="PTHR46972">
    <property type="entry name" value="MONOOXYGENASE ASQM-RELATED"/>
    <property type="match status" value="1"/>
</dbReference>
<sequence length="386" mass="42295">MTKNEQQPRIVIVGAGPGGLTLARILQRHGVQAVVYEREATPTARRQGGSLDIHHDSGQLALEAAGLLEQFRAIARYEGEDFRVFDERGKLYLDEIADAGAGGGQRPEIDRGVLRQLLLDAVDPASVHWGCELLEATPLADGRYELRFADGLTDMADLVVAADGAFSRLRSLVTDVTPVYTGLSMIEMYVDEVTTAFPALAAFNRRGKMFALGEGKGILGQLNGDGRLCVYASFPAEREWIDTCGIPFDRTEEAKLRLLEQFPGWAEELTDYIRCAGGPIVPRRIYMLPLGFRWQHRRGVTLIGDAAHLMSPFAGEGVNLAMKDAAELALAILSHDNFDAATAAYEEKMFVYAAESAEQSDANLRLMFTEHAAAALSELMLSFEQI</sequence>
<comment type="cofactor">
    <cofactor evidence="5">
        <name>FAD</name>
        <dbReference type="ChEBI" id="CHEBI:57692"/>
    </cofactor>
</comment>
<evidence type="ECO:0000256" key="5">
    <source>
        <dbReference type="HAMAP-Rule" id="MF_00845"/>
    </source>
</evidence>
<keyword evidence="5" id="KW-0963">Cytoplasm</keyword>
<dbReference type="GO" id="GO:0004497">
    <property type="term" value="F:monooxygenase activity"/>
    <property type="evidence" value="ECO:0007669"/>
    <property type="project" value="UniProtKB-UniRule"/>
</dbReference>
<reference evidence="7 8" key="1">
    <citation type="submission" date="2017-03" db="EMBL/GenBank/DDBJ databases">
        <title>Isolation of Levoglucosan Utilizing Bacteria.</title>
        <authorList>
            <person name="Arya A.S."/>
        </authorList>
    </citation>
    <scope>NUCLEOTIDE SEQUENCE [LARGE SCALE GENOMIC DNA]</scope>
    <source>
        <strain evidence="7 8">MEC069</strain>
    </source>
</reference>
<name>A0A4Y8PPI4_9BACL</name>
<dbReference type="Gene3D" id="3.50.50.60">
    <property type="entry name" value="FAD/NAD(P)-binding domain"/>
    <property type="match status" value="1"/>
</dbReference>
<feature type="binding site" evidence="5">
    <location>
        <position position="111"/>
    </location>
    <ligand>
        <name>FAD</name>
        <dbReference type="ChEBI" id="CHEBI:57692"/>
    </ligand>
</feature>
<keyword evidence="2 5" id="KW-0274">FAD</keyword>
<comment type="subunit">
    <text evidence="5">Monomer.</text>
</comment>
<evidence type="ECO:0000313" key="8">
    <source>
        <dbReference type="Proteomes" id="UP000298246"/>
    </source>
</evidence>
<feature type="binding site" evidence="5">
    <location>
        <position position="45"/>
    </location>
    <ligand>
        <name>NADPH</name>
        <dbReference type="ChEBI" id="CHEBI:57783"/>
    </ligand>
</feature>
<dbReference type="GO" id="GO:0005737">
    <property type="term" value="C:cytoplasm"/>
    <property type="evidence" value="ECO:0007669"/>
    <property type="project" value="UniProtKB-SubCell"/>
</dbReference>
<accession>A0A4Y8PPI4</accession>
<proteinExistence type="inferred from homology"/>
<dbReference type="SUPFAM" id="SSF51905">
    <property type="entry name" value="FAD/NAD(P)-binding domain"/>
    <property type="match status" value="1"/>
</dbReference>
<dbReference type="OrthoDB" id="9806565at2"/>
<dbReference type="HAMAP" id="MF_00845">
    <property type="entry name" value="TetX_monooxygenase"/>
    <property type="match status" value="1"/>
</dbReference>
<dbReference type="Pfam" id="PF01494">
    <property type="entry name" value="FAD_binding_3"/>
    <property type="match status" value="2"/>
</dbReference>
<dbReference type="InterPro" id="IPR002938">
    <property type="entry name" value="FAD-bd"/>
</dbReference>
<evidence type="ECO:0000259" key="6">
    <source>
        <dbReference type="Pfam" id="PF01494"/>
    </source>
</evidence>
<keyword evidence="8" id="KW-1185">Reference proteome</keyword>
<dbReference type="Proteomes" id="UP000298246">
    <property type="component" value="Unassembled WGS sequence"/>
</dbReference>